<accession>A0A9P6LEA1</accession>
<dbReference type="GO" id="GO:0016460">
    <property type="term" value="C:myosin II complex"/>
    <property type="evidence" value="ECO:0007669"/>
    <property type="project" value="TreeGrafter"/>
</dbReference>
<proteinExistence type="predicted"/>
<feature type="compositionally biased region" description="Acidic residues" evidence="2">
    <location>
        <begin position="295"/>
        <end position="305"/>
    </location>
</feature>
<feature type="coiled-coil region" evidence="1">
    <location>
        <begin position="328"/>
        <end position="461"/>
    </location>
</feature>
<keyword evidence="4" id="KW-1185">Reference proteome</keyword>
<feature type="compositionally biased region" description="Basic and acidic residues" evidence="2">
    <location>
        <begin position="175"/>
        <end position="189"/>
    </location>
</feature>
<reference evidence="3" key="2">
    <citation type="submission" date="2020-11" db="EMBL/GenBank/DDBJ databases">
        <title>Whole genome sequencing of Colletotrichum sp.</title>
        <authorList>
            <person name="Li H."/>
        </authorList>
    </citation>
    <scope>NUCLEOTIDE SEQUENCE</scope>
    <source>
        <strain evidence="3">CkLH20</strain>
    </source>
</reference>
<gene>
    <name evidence="3" type="ORF">CkaCkLH20_09449</name>
</gene>
<dbReference type="GO" id="GO:0005737">
    <property type="term" value="C:cytoplasm"/>
    <property type="evidence" value="ECO:0007669"/>
    <property type="project" value="TreeGrafter"/>
</dbReference>
<dbReference type="PANTHER" id="PTHR45615:SF40">
    <property type="entry name" value="MYOSIN HEAVY CHAIN, NON-MUSCLE"/>
    <property type="match status" value="1"/>
</dbReference>
<feature type="region of interest" description="Disordered" evidence="2">
    <location>
        <begin position="281"/>
        <end position="316"/>
    </location>
</feature>
<feature type="region of interest" description="Disordered" evidence="2">
    <location>
        <begin position="167"/>
        <end position="216"/>
    </location>
</feature>
<dbReference type="PANTHER" id="PTHR45615">
    <property type="entry name" value="MYOSIN HEAVY CHAIN, NON-MUSCLE"/>
    <property type="match status" value="1"/>
</dbReference>
<keyword evidence="1" id="KW-0175">Coiled coil</keyword>
<sequence>MALPPTAQNAFSFMMNRPQVIKDSGENVKEIHEYLDRLRVNYTDRAATLKYDAENPLLFKGERDVSGGQTLHAYRIIMKQKEALEREIPGAVKAAEDIWASVQTETSKDGREHKTICPGLLAEIIRFAQPILNDINSSEGISTELRQRLGDDDESCNMVLRAFQGMATYPDDDGDKERGADQHGIERSQNETSLLNDQKEKDEAEREAQKQSSLLNSRLQAKDDIIQARNGVIHESNAAIEGLMNDNSSLVKENERLRSRVRQLDQVCQRNDSLRTTIQRLVDLGSQEPGHTNDGDDDREDDAGNEDAQSPSDDQTYKDYCMQLNCLVRNLRIEKSTAIENAEKANAAAEEETRTRQAKEVELEGAQKQIDRLSKSLETQQASLKAASDELIELQKTCEEWGRSEASLWSQRTALRIELKIARRDLERLSMNTQETIKGLENKLQEAKDDGNANMDQLRRQHADTVTAMNEDKGKAKELSDGLKATIVELDEKLDGLKATIAELNEKLEVARQDVTTTNQKKQQAEEESDGLQVTIDELNEKLEVARQDVTTTNQKKQQAEEQSDGLQATIDELNDKLKAERQNVTTLNQDKQQATKDAKEESDGLRAVIAGLKEKLVAAVQDKQHAKEQSDELQDTIAELNEKLEAAGQHAASHAKTLQELQATSDQLEEDFNETKEGRGRLGERYMEFFLGGRSTMAEELMREIAREDAEFATVDAGVHKPWLVEGTWTRAQQDSDYSHFTIIEVILRLPNVILHSEWNGNQYLALMRRLTELLSQVPKLNMSVIDLLLSVVNNRLGSLPSREQDSASVALWAMLNIVLKRWDVEFDNHKPDVLAASEEIMGNFTPNEVNENCVMVGEGEDKLYLVKVEEWPQAVVIKHTSRRNVVWFVDRDCGKREDNFLTLRGGPSKKIEVDLLTEAGYIFYLRGW</sequence>
<dbReference type="RefSeq" id="XP_038742400.1">
    <property type="nucleotide sequence ID" value="XM_038892164.1"/>
</dbReference>
<feature type="coiled-coil region" evidence="1">
    <location>
        <begin position="240"/>
        <end position="267"/>
    </location>
</feature>
<reference evidence="3" key="1">
    <citation type="submission" date="2020-03" db="EMBL/GenBank/DDBJ databases">
        <authorList>
            <person name="He L."/>
        </authorList>
    </citation>
    <scope>NUCLEOTIDE SEQUENCE</scope>
    <source>
        <strain evidence="3">CkLH20</strain>
    </source>
</reference>
<feature type="coiled-coil region" evidence="1">
    <location>
        <begin position="487"/>
        <end position="679"/>
    </location>
</feature>
<evidence type="ECO:0000256" key="2">
    <source>
        <dbReference type="SAM" id="MobiDB-lite"/>
    </source>
</evidence>
<feature type="compositionally biased region" description="Basic and acidic residues" evidence="2">
    <location>
        <begin position="197"/>
        <end position="209"/>
    </location>
</feature>
<dbReference type="Gene3D" id="1.10.287.1490">
    <property type="match status" value="1"/>
</dbReference>
<dbReference type="GO" id="GO:0032982">
    <property type="term" value="C:myosin filament"/>
    <property type="evidence" value="ECO:0007669"/>
    <property type="project" value="TreeGrafter"/>
</dbReference>
<dbReference type="SUPFAM" id="SSF57997">
    <property type="entry name" value="Tropomyosin"/>
    <property type="match status" value="1"/>
</dbReference>
<dbReference type="AlphaFoldDB" id="A0A9P6LEA1"/>
<evidence type="ECO:0000256" key="1">
    <source>
        <dbReference type="SAM" id="Coils"/>
    </source>
</evidence>
<dbReference type="GO" id="GO:0000146">
    <property type="term" value="F:microfilament motor activity"/>
    <property type="evidence" value="ECO:0007669"/>
    <property type="project" value="TreeGrafter"/>
</dbReference>
<dbReference type="Proteomes" id="UP000781932">
    <property type="component" value="Unassembled WGS sequence"/>
</dbReference>
<comment type="caution">
    <text evidence="3">The sequence shown here is derived from an EMBL/GenBank/DDBJ whole genome shotgun (WGS) entry which is preliminary data.</text>
</comment>
<evidence type="ECO:0000313" key="4">
    <source>
        <dbReference type="Proteomes" id="UP000781932"/>
    </source>
</evidence>
<dbReference type="GO" id="GO:0051015">
    <property type="term" value="F:actin filament binding"/>
    <property type="evidence" value="ECO:0007669"/>
    <property type="project" value="TreeGrafter"/>
</dbReference>
<organism evidence="3 4">
    <name type="scientific">Colletotrichum karsti</name>
    <dbReference type="NCBI Taxonomy" id="1095194"/>
    <lineage>
        <taxon>Eukaryota</taxon>
        <taxon>Fungi</taxon>
        <taxon>Dikarya</taxon>
        <taxon>Ascomycota</taxon>
        <taxon>Pezizomycotina</taxon>
        <taxon>Sordariomycetes</taxon>
        <taxon>Hypocreomycetidae</taxon>
        <taxon>Glomerellales</taxon>
        <taxon>Glomerellaceae</taxon>
        <taxon>Colletotrichum</taxon>
        <taxon>Colletotrichum boninense species complex</taxon>
    </lineage>
</organism>
<dbReference type="EMBL" id="JAATWM020000034">
    <property type="protein sequence ID" value="KAF9872939.1"/>
    <property type="molecule type" value="Genomic_DNA"/>
</dbReference>
<evidence type="ECO:0000313" key="3">
    <source>
        <dbReference type="EMBL" id="KAF9872939.1"/>
    </source>
</evidence>
<name>A0A9P6LEA1_9PEZI</name>
<dbReference type="GeneID" id="62165238"/>
<protein>
    <submittedName>
        <fullName evidence="3">Uncharacterized protein</fullName>
    </submittedName>
</protein>